<dbReference type="Proteomes" id="UP000887013">
    <property type="component" value="Unassembled WGS sequence"/>
</dbReference>
<dbReference type="Pfam" id="PF20700">
    <property type="entry name" value="Mutator"/>
    <property type="match status" value="1"/>
</dbReference>
<evidence type="ECO:0000259" key="1">
    <source>
        <dbReference type="Pfam" id="PF20700"/>
    </source>
</evidence>
<sequence>MRCIGKGAEYAVMFCGIMNLPPPPTKFTKFNNILLQAARDTYEESMTEAVREAVEENDGGRDIVVDGSWQKRGFSSKNGVVTATSVDTVYIILSHSSPDPTSVRVMANSTRAIVYEKKLNRKPLSEEVVIIAPRLFPIH</sequence>
<evidence type="ECO:0000313" key="2">
    <source>
        <dbReference type="EMBL" id="GFU29578.1"/>
    </source>
</evidence>
<keyword evidence="3" id="KW-1185">Reference proteome</keyword>
<dbReference type="InterPro" id="IPR049012">
    <property type="entry name" value="Mutator_transp_dom"/>
</dbReference>
<comment type="caution">
    <text evidence="2">The sequence shown here is derived from an EMBL/GenBank/DDBJ whole genome shotgun (WGS) entry which is preliminary data.</text>
</comment>
<reference evidence="2" key="1">
    <citation type="submission" date="2020-08" db="EMBL/GenBank/DDBJ databases">
        <title>Multicomponent nature underlies the extraordinary mechanical properties of spider dragline silk.</title>
        <authorList>
            <person name="Kono N."/>
            <person name="Nakamura H."/>
            <person name="Mori M."/>
            <person name="Yoshida Y."/>
            <person name="Ohtoshi R."/>
            <person name="Malay A.D."/>
            <person name="Moran D.A.P."/>
            <person name="Tomita M."/>
            <person name="Numata K."/>
            <person name="Arakawa K."/>
        </authorList>
    </citation>
    <scope>NUCLEOTIDE SEQUENCE</scope>
</reference>
<accession>A0A8X6QK82</accession>
<dbReference type="AlphaFoldDB" id="A0A8X6QK82"/>
<protein>
    <recommendedName>
        <fullName evidence="1">Mutator-like transposase domain-containing protein</fullName>
    </recommendedName>
</protein>
<organism evidence="2 3">
    <name type="scientific">Nephila pilipes</name>
    <name type="common">Giant wood spider</name>
    <name type="synonym">Nephila maculata</name>
    <dbReference type="NCBI Taxonomy" id="299642"/>
    <lineage>
        <taxon>Eukaryota</taxon>
        <taxon>Metazoa</taxon>
        <taxon>Ecdysozoa</taxon>
        <taxon>Arthropoda</taxon>
        <taxon>Chelicerata</taxon>
        <taxon>Arachnida</taxon>
        <taxon>Araneae</taxon>
        <taxon>Araneomorphae</taxon>
        <taxon>Entelegynae</taxon>
        <taxon>Araneoidea</taxon>
        <taxon>Nephilidae</taxon>
        <taxon>Nephila</taxon>
    </lineage>
</organism>
<dbReference type="OrthoDB" id="6426517at2759"/>
<dbReference type="EMBL" id="BMAW01082520">
    <property type="protein sequence ID" value="GFU29578.1"/>
    <property type="molecule type" value="Genomic_DNA"/>
</dbReference>
<evidence type="ECO:0000313" key="3">
    <source>
        <dbReference type="Proteomes" id="UP000887013"/>
    </source>
</evidence>
<gene>
    <name evidence="2" type="primary">AVEN_117246_1</name>
    <name evidence="2" type="ORF">NPIL_658771</name>
</gene>
<proteinExistence type="predicted"/>
<name>A0A8X6QK82_NEPPI</name>
<feature type="domain" description="Mutator-like transposase" evidence="1">
    <location>
        <begin position="3"/>
        <end position="92"/>
    </location>
</feature>